<dbReference type="PROSITE" id="PS51186">
    <property type="entry name" value="GNAT"/>
    <property type="match status" value="1"/>
</dbReference>
<dbReference type="EMBL" id="BSUO01000001">
    <property type="protein sequence ID" value="GMA39598.1"/>
    <property type="molecule type" value="Genomic_DNA"/>
</dbReference>
<dbReference type="InterPro" id="IPR013653">
    <property type="entry name" value="GCN5-like_dom"/>
</dbReference>
<accession>A0ABQ6IQP7</accession>
<feature type="domain" description="N-acetyltransferase" evidence="1">
    <location>
        <begin position="1"/>
        <end position="113"/>
    </location>
</feature>
<gene>
    <name evidence="2" type="ORF">GCM10025883_16430</name>
</gene>
<evidence type="ECO:0000259" key="1">
    <source>
        <dbReference type="PROSITE" id="PS51186"/>
    </source>
</evidence>
<keyword evidence="3" id="KW-1185">Reference proteome</keyword>
<name>A0ABQ6IQP7_9MICO</name>
<comment type="caution">
    <text evidence="2">The sequence shown here is derived from an EMBL/GenBank/DDBJ whole genome shotgun (WGS) entry which is preliminary data.</text>
</comment>
<evidence type="ECO:0000313" key="3">
    <source>
        <dbReference type="Proteomes" id="UP001157126"/>
    </source>
</evidence>
<reference evidence="3" key="1">
    <citation type="journal article" date="2019" name="Int. J. Syst. Evol. Microbiol.">
        <title>The Global Catalogue of Microorganisms (GCM) 10K type strain sequencing project: providing services to taxonomists for standard genome sequencing and annotation.</title>
        <authorList>
            <consortium name="The Broad Institute Genomics Platform"/>
            <consortium name="The Broad Institute Genome Sequencing Center for Infectious Disease"/>
            <person name="Wu L."/>
            <person name="Ma J."/>
        </authorList>
    </citation>
    <scope>NUCLEOTIDE SEQUENCE [LARGE SCALE GENOMIC DNA]</scope>
    <source>
        <strain evidence="3">NBRC 113072</strain>
    </source>
</reference>
<sequence>MLQGIADGKLWLWVVGEQPVHLSGANPPTFGVVRIGPVYTPAEHRGRGYAAHVVAVLSRRALDTGHRVCLYTDQANPVSNRIYERLGYEALGDETEFRVTPPMSGRSAPGAPR</sequence>
<dbReference type="Pfam" id="PF08445">
    <property type="entry name" value="FR47"/>
    <property type="match status" value="1"/>
</dbReference>
<protein>
    <recommendedName>
        <fullName evidence="1">N-acetyltransferase domain-containing protein</fullName>
    </recommendedName>
</protein>
<dbReference type="SUPFAM" id="SSF55729">
    <property type="entry name" value="Acyl-CoA N-acyltransferases (Nat)"/>
    <property type="match status" value="1"/>
</dbReference>
<organism evidence="2 3">
    <name type="scientific">Mobilicoccus caccae</name>
    <dbReference type="NCBI Taxonomy" id="1859295"/>
    <lineage>
        <taxon>Bacteria</taxon>
        <taxon>Bacillati</taxon>
        <taxon>Actinomycetota</taxon>
        <taxon>Actinomycetes</taxon>
        <taxon>Micrococcales</taxon>
        <taxon>Dermatophilaceae</taxon>
        <taxon>Mobilicoccus</taxon>
    </lineage>
</organism>
<dbReference type="InterPro" id="IPR000182">
    <property type="entry name" value="GNAT_dom"/>
</dbReference>
<evidence type="ECO:0000313" key="2">
    <source>
        <dbReference type="EMBL" id="GMA39598.1"/>
    </source>
</evidence>
<dbReference type="InterPro" id="IPR016181">
    <property type="entry name" value="Acyl_CoA_acyltransferase"/>
</dbReference>
<dbReference type="Gene3D" id="3.40.630.30">
    <property type="match status" value="1"/>
</dbReference>
<dbReference type="RefSeq" id="WP_284303478.1">
    <property type="nucleotide sequence ID" value="NZ_BSUO01000001.1"/>
</dbReference>
<proteinExistence type="predicted"/>
<dbReference type="Proteomes" id="UP001157126">
    <property type="component" value="Unassembled WGS sequence"/>
</dbReference>